<dbReference type="Proteomes" id="UP001369815">
    <property type="component" value="Unassembled WGS sequence"/>
</dbReference>
<accession>A0AAX6MVP2</accession>
<comment type="caution">
    <text evidence="1">The sequence shown here is derived from an EMBL/GenBank/DDBJ whole genome shotgun (WGS) entry which is preliminary data.</text>
</comment>
<reference evidence="1 2" key="1">
    <citation type="journal article" date="2024" name="Front Chem Biol">
        <title>Unveiling the potential of Daldinia eschscholtzii MFLUCC 19-0629 through bioactivity and bioinformatics studies for enhanced sustainable agriculture production.</title>
        <authorList>
            <person name="Brooks S."/>
            <person name="Weaver J.A."/>
            <person name="Klomchit A."/>
            <person name="Alharthi S.A."/>
            <person name="Onlamun T."/>
            <person name="Nurani R."/>
            <person name="Vong T.K."/>
            <person name="Alberti F."/>
            <person name="Greco C."/>
        </authorList>
    </citation>
    <scope>NUCLEOTIDE SEQUENCE [LARGE SCALE GENOMIC DNA]</scope>
    <source>
        <strain evidence="1">MFLUCC 19-0629</strain>
    </source>
</reference>
<keyword evidence="2" id="KW-1185">Reference proteome</keyword>
<name>A0AAX6MVP2_9PEZI</name>
<gene>
    <name evidence="1" type="ORF">Daesc_001525</name>
</gene>
<protein>
    <submittedName>
        <fullName evidence="1">Uncharacterized protein</fullName>
    </submittedName>
</protein>
<dbReference type="EMBL" id="JBANMG010000002">
    <property type="protein sequence ID" value="KAK6956251.1"/>
    <property type="molecule type" value="Genomic_DNA"/>
</dbReference>
<evidence type="ECO:0000313" key="1">
    <source>
        <dbReference type="EMBL" id="KAK6956251.1"/>
    </source>
</evidence>
<organism evidence="1 2">
    <name type="scientific">Daldinia eschscholtzii</name>
    <dbReference type="NCBI Taxonomy" id="292717"/>
    <lineage>
        <taxon>Eukaryota</taxon>
        <taxon>Fungi</taxon>
        <taxon>Dikarya</taxon>
        <taxon>Ascomycota</taxon>
        <taxon>Pezizomycotina</taxon>
        <taxon>Sordariomycetes</taxon>
        <taxon>Xylariomycetidae</taxon>
        <taxon>Xylariales</taxon>
        <taxon>Hypoxylaceae</taxon>
        <taxon>Daldinia</taxon>
    </lineage>
</organism>
<sequence>MDHPSIILKSARDIKTRPDFSENEKARFEKWATPFTRVAIALSSWLPEVDTAALVEFVEFPRIQLAFAKVRGEYLSKNAIYKPSDIDYYVVTRAVEMFRMSPEGQHIATKSSRLRPREACHHIMTFMQEVYVSTVVERHDLSIRPFLLPGEPHRIPILAGVFAAYILIRNEIHLSAQAQLGAYPKWQARHKPSGPEEASRRLLYLSYKNADEFRTQGDHSAAGKLETFMEQVMEMVVEHWVHKWKGIEPTEEDKNLEGLDEYE</sequence>
<dbReference type="AlphaFoldDB" id="A0AAX6MVP2"/>
<evidence type="ECO:0000313" key="2">
    <source>
        <dbReference type="Proteomes" id="UP001369815"/>
    </source>
</evidence>
<proteinExistence type="predicted"/>